<name>A0ACC2U972_9FUNG</name>
<reference evidence="1" key="1">
    <citation type="submission" date="2022-04" db="EMBL/GenBank/DDBJ databases">
        <title>Genome of the entomopathogenic fungus Entomophthora muscae.</title>
        <authorList>
            <person name="Elya C."/>
            <person name="Lovett B.R."/>
            <person name="Lee E."/>
            <person name="Macias A.M."/>
            <person name="Hajek A.E."/>
            <person name="De Bivort B.L."/>
            <person name="Kasson M.T."/>
            <person name="De Fine Licht H.H."/>
            <person name="Stajich J.E."/>
        </authorList>
    </citation>
    <scope>NUCLEOTIDE SEQUENCE</scope>
    <source>
        <strain evidence="1">Berkeley</strain>
    </source>
</reference>
<proteinExistence type="predicted"/>
<evidence type="ECO:0000313" key="2">
    <source>
        <dbReference type="Proteomes" id="UP001165960"/>
    </source>
</evidence>
<evidence type="ECO:0000313" key="1">
    <source>
        <dbReference type="EMBL" id="KAJ9083377.1"/>
    </source>
</evidence>
<keyword evidence="2" id="KW-1185">Reference proteome</keyword>
<accession>A0ACC2U972</accession>
<sequence length="68" mass="7227">MGIYISKLSIQALVVSQIATLCSAAPGTTQDIDSADDYALILNGSLCRISSASYCPKNPSIRNSDKYL</sequence>
<comment type="caution">
    <text evidence="1">The sequence shown here is derived from an EMBL/GenBank/DDBJ whole genome shotgun (WGS) entry which is preliminary data.</text>
</comment>
<gene>
    <name evidence="1" type="ORF">DSO57_1035299</name>
</gene>
<organism evidence="1 2">
    <name type="scientific">Entomophthora muscae</name>
    <dbReference type="NCBI Taxonomy" id="34485"/>
    <lineage>
        <taxon>Eukaryota</taxon>
        <taxon>Fungi</taxon>
        <taxon>Fungi incertae sedis</taxon>
        <taxon>Zoopagomycota</taxon>
        <taxon>Entomophthoromycotina</taxon>
        <taxon>Entomophthoromycetes</taxon>
        <taxon>Entomophthorales</taxon>
        <taxon>Entomophthoraceae</taxon>
        <taxon>Entomophthora</taxon>
    </lineage>
</organism>
<dbReference type="EMBL" id="QTSX02001019">
    <property type="protein sequence ID" value="KAJ9083377.1"/>
    <property type="molecule type" value="Genomic_DNA"/>
</dbReference>
<protein>
    <submittedName>
        <fullName evidence="1">Uncharacterized protein</fullName>
    </submittedName>
</protein>
<dbReference type="Proteomes" id="UP001165960">
    <property type="component" value="Unassembled WGS sequence"/>
</dbReference>